<feature type="transmembrane region" description="Helical" evidence="6">
    <location>
        <begin position="139"/>
        <end position="160"/>
    </location>
</feature>
<comment type="similarity">
    <text evidence="2">Belongs to the TspO/BZRP family.</text>
</comment>
<organism evidence="7 8">
    <name type="scientific">Clostridium fallax</name>
    <dbReference type="NCBI Taxonomy" id="1533"/>
    <lineage>
        <taxon>Bacteria</taxon>
        <taxon>Bacillati</taxon>
        <taxon>Bacillota</taxon>
        <taxon>Clostridia</taxon>
        <taxon>Eubacteriales</taxon>
        <taxon>Clostridiaceae</taxon>
        <taxon>Clostridium</taxon>
    </lineage>
</organism>
<protein>
    <submittedName>
        <fullName evidence="7">TspO and MBR related proteins</fullName>
    </submittedName>
</protein>
<name>A0A1M4WVZ0_9CLOT</name>
<dbReference type="GO" id="GO:0033013">
    <property type="term" value="P:tetrapyrrole metabolic process"/>
    <property type="evidence" value="ECO:0007669"/>
    <property type="project" value="UniProtKB-ARBA"/>
</dbReference>
<evidence type="ECO:0000256" key="4">
    <source>
        <dbReference type="ARBA" id="ARBA00022989"/>
    </source>
</evidence>
<evidence type="ECO:0000256" key="6">
    <source>
        <dbReference type="SAM" id="Phobius"/>
    </source>
</evidence>
<reference evidence="7 8" key="1">
    <citation type="submission" date="2016-11" db="EMBL/GenBank/DDBJ databases">
        <authorList>
            <person name="Jaros S."/>
            <person name="Januszkiewicz K."/>
            <person name="Wedrychowicz H."/>
        </authorList>
    </citation>
    <scope>NUCLEOTIDE SEQUENCE [LARGE SCALE GENOMIC DNA]</scope>
    <source>
        <strain evidence="7 8">DSM 2631</strain>
    </source>
</reference>
<dbReference type="Pfam" id="PF03073">
    <property type="entry name" value="TspO_MBR"/>
    <property type="match status" value="1"/>
</dbReference>
<dbReference type="STRING" id="1533.SAMN05443638_11444"/>
<keyword evidence="5 6" id="KW-0472">Membrane</keyword>
<dbReference type="InterPro" id="IPR038330">
    <property type="entry name" value="TspO/MBR-related_sf"/>
</dbReference>
<keyword evidence="3 6" id="KW-0812">Transmembrane</keyword>
<dbReference type="InterPro" id="IPR004307">
    <property type="entry name" value="TspO_MBR"/>
</dbReference>
<evidence type="ECO:0000256" key="1">
    <source>
        <dbReference type="ARBA" id="ARBA00004141"/>
    </source>
</evidence>
<dbReference type="PIRSF" id="PIRSF005859">
    <property type="entry name" value="PBR"/>
    <property type="match status" value="1"/>
</dbReference>
<dbReference type="PANTHER" id="PTHR10057:SF0">
    <property type="entry name" value="TRANSLOCATOR PROTEIN"/>
    <property type="match status" value="1"/>
</dbReference>
<dbReference type="Proteomes" id="UP000184035">
    <property type="component" value="Unassembled WGS sequence"/>
</dbReference>
<feature type="transmembrane region" description="Helical" evidence="6">
    <location>
        <begin position="53"/>
        <end position="74"/>
    </location>
</feature>
<feature type="transmembrane region" description="Helical" evidence="6">
    <location>
        <begin position="86"/>
        <end position="103"/>
    </location>
</feature>
<evidence type="ECO:0000256" key="5">
    <source>
        <dbReference type="ARBA" id="ARBA00023136"/>
    </source>
</evidence>
<dbReference type="PANTHER" id="PTHR10057">
    <property type="entry name" value="PERIPHERAL-TYPE BENZODIAZEPINE RECEPTOR"/>
    <property type="match status" value="1"/>
</dbReference>
<evidence type="ECO:0000256" key="3">
    <source>
        <dbReference type="ARBA" id="ARBA00022692"/>
    </source>
</evidence>
<proteinExistence type="inferred from homology"/>
<sequence length="165" mass="19567">MNLFKVDNKVNIGDFLITLLLISGIPIITTFFITNIKEQYEILNKPNFAPPNWIFGVVWPILYLLIAIATYRIYQYKKEGVDIKTAYIFNFSQLALNFFWPYIFFLLRLYGLSFIVIVLLVILSFITFIKFYKIDKISALLIIPYIIWLSYASVLNFYIWKLNEM</sequence>
<dbReference type="OrthoDB" id="9795496at2"/>
<feature type="transmembrane region" description="Helical" evidence="6">
    <location>
        <begin position="109"/>
        <end position="132"/>
    </location>
</feature>
<dbReference type="RefSeq" id="WP_072896170.1">
    <property type="nucleotide sequence ID" value="NZ_FQVM01000014.1"/>
</dbReference>
<gene>
    <name evidence="7" type="ORF">SAMN05443638_11444</name>
</gene>
<dbReference type="FunFam" id="1.20.1260.100:FF:000001">
    <property type="entry name" value="translocator protein 2"/>
    <property type="match status" value="1"/>
</dbReference>
<feature type="transmembrane region" description="Helical" evidence="6">
    <location>
        <begin position="12"/>
        <end position="33"/>
    </location>
</feature>
<evidence type="ECO:0000313" key="8">
    <source>
        <dbReference type="Proteomes" id="UP000184035"/>
    </source>
</evidence>
<dbReference type="GO" id="GO:0016020">
    <property type="term" value="C:membrane"/>
    <property type="evidence" value="ECO:0007669"/>
    <property type="project" value="UniProtKB-SubCell"/>
</dbReference>
<keyword evidence="4 6" id="KW-1133">Transmembrane helix</keyword>
<dbReference type="Gene3D" id="1.20.1260.100">
    <property type="entry name" value="TspO/MBR protein"/>
    <property type="match status" value="1"/>
</dbReference>
<evidence type="ECO:0000313" key="7">
    <source>
        <dbReference type="EMBL" id="SHE85365.1"/>
    </source>
</evidence>
<dbReference type="CDD" id="cd15904">
    <property type="entry name" value="TSPO_MBR"/>
    <property type="match status" value="1"/>
</dbReference>
<dbReference type="AlphaFoldDB" id="A0A1M4WVZ0"/>
<accession>A0A1M4WVZ0</accession>
<comment type="subcellular location">
    <subcellularLocation>
        <location evidence="1">Membrane</location>
        <topology evidence="1">Multi-pass membrane protein</topology>
    </subcellularLocation>
</comment>
<dbReference type="EMBL" id="FQVM01000014">
    <property type="protein sequence ID" value="SHE85365.1"/>
    <property type="molecule type" value="Genomic_DNA"/>
</dbReference>
<evidence type="ECO:0000256" key="2">
    <source>
        <dbReference type="ARBA" id="ARBA00007524"/>
    </source>
</evidence>
<keyword evidence="8" id="KW-1185">Reference proteome</keyword>